<reference evidence="9" key="1">
    <citation type="journal article" date="2013" name="Stand. Genomic Sci.">
        <title>Complete genome sequence of the moderate thermophile Anaerobaculum mobile type strain (NGA(T)).</title>
        <authorList>
            <person name="Mavromatis K."/>
            <person name="Stackebrandt E."/>
            <person name="Held B."/>
            <person name="Lapidus A."/>
            <person name="Nolan M."/>
            <person name="Lucas S."/>
            <person name="Hammon N."/>
            <person name="Deshpande S."/>
            <person name="Cheng J.F."/>
            <person name="Tapia R."/>
            <person name="Goodwin L.A."/>
            <person name="Pitluck S."/>
            <person name="Liolios K."/>
            <person name="Pagani I."/>
            <person name="Ivanova N."/>
            <person name="Mikhailova N."/>
            <person name="Huntemann M."/>
            <person name="Pati A."/>
            <person name="Chen A."/>
            <person name="Palaniappan K."/>
            <person name="Land M."/>
            <person name="Rohde M."/>
            <person name="Spring S."/>
            <person name="Goker M."/>
            <person name="Woyke T."/>
            <person name="Detter J.C."/>
            <person name="Bristow J."/>
            <person name="Eisen J.A."/>
            <person name="Markowitz V."/>
            <person name="Hugenholtz P."/>
            <person name="Klenk H.P."/>
            <person name="Kyrpides N.C."/>
        </authorList>
    </citation>
    <scope>NUCLEOTIDE SEQUENCE</scope>
    <source>
        <strain evidence="9">ATCC BAA-54 / DSM 13181 / NGA</strain>
    </source>
</reference>
<dbReference type="Proteomes" id="UP000006061">
    <property type="component" value="Chromosome"/>
</dbReference>
<dbReference type="GO" id="GO:0006520">
    <property type="term" value="P:amino acid metabolic process"/>
    <property type="evidence" value="ECO:0007669"/>
    <property type="project" value="InterPro"/>
</dbReference>
<organism evidence="8 9">
    <name type="scientific">Acetomicrobium mobile (strain ATCC BAA-54 / DSM 13181 / JCM 12221 / NGA)</name>
    <name type="common">Anaerobaculum mobile</name>
    <dbReference type="NCBI Taxonomy" id="891968"/>
    <lineage>
        <taxon>Bacteria</taxon>
        <taxon>Thermotogati</taxon>
        <taxon>Synergistota</taxon>
        <taxon>Synergistia</taxon>
        <taxon>Synergistales</taxon>
        <taxon>Acetomicrobiaceae</taxon>
        <taxon>Acetomicrobium</taxon>
    </lineage>
</organism>
<dbReference type="PATRIC" id="fig|891968.3.peg.1324"/>
<evidence type="ECO:0000256" key="5">
    <source>
        <dbReference type="ARBA" id="ARBA00022898"/>
    </source>
</evidence>
<evidence type="ECO:0000313" key="8">
    <source>
        <dbReference type="EMBL" id="AFM21937.1"/>
    </source>
</evidence>
<feature type="domain" description="Aminotransferase class I/classII large" evidence="7">
    <location>
        <begin position="27"/>
        <end position="376"/>
    </location>
</feature>
<dbReference type="STRING" id="891968.Anamo_1328"/>
<keyword evidence="9" id="KW-1185">Reference proteome</keyword>
<dbReference type="InterPro" id="IPR015421">
    <property type="entry name" value="PyrdxlP-dep_Trfase_major"/>
</dbReference>
<accession>I4BXD0</accession>
<dbReference type="InterPro" id="IPR050596">
    <property type="entry name" value="AspAT/PAT-like"/>
</dbReference>
<dbReference type="InterPro" id="IPR015422">
    <property type="entry name" value="PyrdxlP-dep_Trfase_small"/>
</dbReference>
<keyword evidence="4 6" id="KW-0808">Transferase</keyword>
<sequence length="382" mass="41517" precursor="true">MQTSRRAEASPRSGIREMFDLAASYEDVISLGIGEPGFQTPPHIVEAGVKALREGHTKYTPNAGIPSLREAIAHKMSDYGLNVNGENVMVTTGAGEAILLSLLVTTDPGDEVVIPDPCWPNYFGHAAIAGTNVKLVKTYEEDHFHLRAESIESLLTPRTKALIINTPSNPTGAVLSRQELEDISRVVLKHDLKVISDETYSEIIYDGRRHVSIASLPGMADRTIVVNSFSKTYAMTGWRVGFAVGDSNAITQMAKLQESVSSCVNASAQQACLAALRGPQDCVKEMVEGYRKRRDMLLSGLQEIPGISCLVPEGSFYVFPSIKGLGLSSREAAMKFLREARVVVVPGSAFGESGEGYIRISFCGSREDIKEGLNRLRQAIKN</sequence>
<comment type="cofactor">
    <cofactor evidence="1 6">
        <name>pyridoxal 5'-phosphate</name>
        <dbReference type="ChEBI" id="CHEBI:597326"/>
    </cofactor>
</comment>
<dbReference type="CDD" id="cd00609">
    <property type="entry name" value="AAT_like"/>
    <property type="match status" value="1"/>
</dbReference>
<proteinExistence type="inferred from homology"/>
<dbReference type="PANTHER" id="PTHR46383:SF1">
    <property type="entry name" value="ASPARTATE AMINOTRANSFERASE"/>
    <property type="match status" value="1"/>
</dbReference>
<dbReference type="eggNOG" id="COG0436">
    <property type="taxonomic scope" value="Bacteria"/>
</dbReference>
<dbReference type="SUPFAM" id="SSF53383">
    <property type="entry name" value="PLP-dependent transferases"/>
    <property type="match status" value="1"/>
</dbReference>
<dbReference type="KEGG" id="amo:Anamo_1328"/>
<name>I4BXD0_ACEMN</name>
<evidence type="ECO:0000259" key="7">
    <source>
        <dbReference type="Pfam" id="PF00155"/>
    </source>
</evidence>
<dbReference type="HOGENOM" id="CLU_017584_4_3_0"/>
<gene>
    <name evidence="8" type="ordered locus">Anamo_1328</name>
</gene>
<dbReference type="PANTHER" id="PTHR46383">
    <property type="entry name" value="ASPARTATE AMINOTRANSFERASE"/>
    <property type="match status" value="1"/>
</dbReference>
<dbReference type="EMBL" id="CP003198">
    <property type="protein sequence ID" value="AFM21937.1"/>
    <property type="molecule type" value="Genomic_DNA"/>
</dbReference>
<dbReference type="InterPro" id="IPR004839">
    <property type="entry name" value="Aminotransferase_I/II_large"/>
</dbReference>
<keyword evidence="3 6" id="KW-0032">Aminotransferase</keyword>
<evidence type="ECO:0000313" key="9">
    <source>
        <dbReference type="Proteomes" id="UP000006061"/>
    </source>
</evidence>
<evidence type="ECO:0000256" key="1">
    <source>
        <dbReference type="ARBA" id="ARBA00001933"/>
    </source>
</evidence>
<evidence type="ECO:0000256" key="2">
    <source>
        <dbReference type="ARBA" id="ARBA00007441"/>
    </source>
</evidence>
<keyword evidence="5" id="KW-0663">Pyridoxal phosphate</keyword>
<protein>
    <recommendedName>
        <fullName evidence="6">Aminotransferase</fullName>
        <ecNumber evidence="6">2.6.1.-</ecNumber>
    </recommendedName>
</protein>
<comment type="similarity">
    <text evidence="2 6">Belongs to the class-I pyridoxal-phosphate-dependent aminotransferase family.</text>
</comment>
<dbReference type="Gene3D" id="3.40.640.10">
    <property type="entry name" value="Type I PLP-dependent aspartate aminotransferase-like (Major domain)"/>
    <property type="match status" value="1"/>
</dbReference>
<dbReference type="FunFam" id="3.40.640.10:FF:000033">
    <property type="entry name" value="Aspartate aminotransferase"/>
    <property type="match status" value="1"/>
</dbReference>
<evidence type="ECO:0000256" key="3">
    <source>
        <dbReference type="ARBA" id="ARBA00022576"/>
    </source>
</evidence>
<dbReference type="Pfam" id="PF00155">
    <property type="entry name" value="Aminotran_1_2"/>
    <property type="match status" value="1"/>
</dbReference>
<dbReference type="Gene3D" id="3.90.1150.10">
    <property type="entry name" value="Aspartate Aminotransferase, domain 1"/>
    <property type="match status" value="1"/>
</dbReference>
<dbReference type="InterPro" id="IPR015424">
    <property type="entry name" value="PyrdxlP-dep_Trfase"/>
</dbReference>
<dbReference type="GO" id="GO:0008483">
    <property type="term" value="F:transaminase activity"/>
    <property type="evidence" value="ECO:0007669"/>
    <property type="project" value="UniProtKB-KW"/>
</dbReference>
<evidence type="ECO:0000256" key="6">
    <source>
        <dbReference type="RuleBase" id="RU000481"/>
    </source>
</evidence>
<dbReference type="AlphaFoldDB" id="I4BXD0"/>
<dbReference type="PROSITE" id="PS00105">
    <property type="entry name" value="AA_TRANSFER_CLASS_1"/>
    <property type="match status" value="1"/>
</dbReference>
<dbReference type="InterPro" id="IPR004838">
    <property type="entry name" value="NHTrfase_class1_PyrdxlP-BS"/>
</dbReference>
<dbReference type="GO" id="GO:0030170">
    <property type="term" value="F:pyridoxal phosphate binding"/>
    <property type="evidence" value="ECO:0007669"/>
    <property type="project" value="InterPro"/>
</dbReference>
<evidence type="ECO:0000256" key="4">
    <source>
        <dbReference type="ARBA" id="ARBA00022679"/>
    </source>
</evidence>
<dbReference type="EC" id="2.6.1.-" evidence="6"/>